<dbReference type="AlphaFoldDB" id="A0A1G8YCC9"/>
<evidence type="ECO:0008006" key="4">
    <source>
        <dbReference type="Google" id="ProtNLM"/>
    </source>
</evidence>
<feature type="transmembrane region" description="Helical" evidence="1">
    <location>
        <begin position="47"/>
        <end position="68"/>
    </location>
</feature>
<keyword evidence="1" id="KW-0812">Transmembrane</keyword>
<feature type="transmembrane region" description="Helical" evidence="1">
    <location>
        <begin position="12"/>
        <end position="32"/>
    </location>
</feature>
<dbReference type="EMBL" id="FNEM01000017">
    <property type="protein sequence ID" value="SDK00371.1"/>
    <property type="molecule type" value="Genomic_DNA"/>
</dbReference>
<keyword evidence="1" id="KW-0472">Membrane</keyword>
<proteinExistence type="predicted"/>
<evidence type="ECO:0000313" key="2">
    <source>
        <dbReference type="EMBL" id="SDK00371.1"/>
    </source>
</evidence>
<evidence type="ECO:0000256" key="1">
    <source>
        <dbReference type="SAM" id="Phobius"/>
    </source>
</evidence>
<dbReference type="InterPro" id="IPR010398">
    <property type="entry name" value="DUF997"/>
</dbReference>
<organism evidence="2 3">
    <name type="scientific">Ferrimonas sediminum</name>
    <dbReference type="NCBI Taxonomy" id="718193"/>
    <lineage>
        <taxon>Bacteria</taxon>
        <taxon>Pseudomonadati</taxon>
        <taxon>Pseudomonadota</taxon>
        <taxon>Gammaproteobacteria</taxon>
        <taxon>Alteromonadales</taxon>
        <taxon>Ferrimonadaceae</taxon>
        <taxon>Ferrimonas</taxon>
    </lineage>
</organism>
<keyword evidence="1" id="KW-1133">Transmembrane helix</keyword>
<dbReference type="RefSeq" id="WP_245709975.1">
    <property type="nucleotide sequence ID" value="NZ_FNEM01000017.1"/>
</dbReference>
<dbReference type="Pfam" id="PF06196">
    <property type="entry name" value="DUF997"/>
    <property type="match status" value="1"/>
</dbReference>
<evidence type="ECO:0000313" key="3">
    <source>
        <dbReference type="Proteomes" id="UP000199527"/>
    </source>
</evidence>
<sequence>MSGDSLPARLTIKAVALTLTYFLLWALGPLLFGGDATMPELVAGLPLWFWFSCVLAPGGLVLAAYLLLLRR</sequence>
<name>A0A1G8YCC9_9GAMM</name>
<protein>
    <recommendedName>
        <fullName evidence="4">DUF997 family protein</fullName>
    </recommendedName>
</protein>
<accession>A0A1G8YCC9</accession>
<reference evidence="3" key="1">
    <citation type="submission" date="2016-10" db="EMBL/GenBank/DDBJ databases">
        <authorList>
            <person name="Varghese N."/>
            <person name="Submissions S."/>
        </authorList>
    </citation>
    <scope>NUCLEOTIDE SEQUENCE [LARGE SCALE GENOMIC DNA]</scope>
    <source>
        <strain evidence="3">DSM 23317</strain>
    </source>
</reference>
<dbReference type="Proteomes" id="UP000199527">
    <property type="component" value="Unassembled WGS sequence"/>
</dbReference>
<keyword evidence="3" id="KW-1185">Reference proteome</keyword>
<gene>
    <name evidence="2" type="ORF">SAMN04488540_11733</name>
</gene>